<accession>A0A0S2DED4</accession>
<feature type="compositionally biased region" description="Low complexity" evidence="1">
    <location>
        <begin position="112"/>
        <end position="122"/>
    </location>
</feature>
<sequence length="317" mass="33789">MGHRSVRSRVVLQVVGGGAARSLKRAPRPRARPEPARRARGRRGRCAPSQRRAGCVAARKLTNLVACVCIENATSLRSPGACAVSGAWVRSVSGCGRSLRNARARKSAAAAAARNVGRRGAAGCAGTGDAGVRVRIRRSKHRTQKGGDKKSRPGATPRGRHRLAAEGDQPQQSRVDERRGRARSGRGSKARWSAKPRQRPRDREGTEGSPARAAKASRRPDANIGAARDGRQGRAAMRIEQSGGDDMAATVAARADRELDAAHSAERRRAPGYGGRSARLQQDYIEAYAVADFRRTRGFAVAARAAATGTAPWPVRP</sequence>
<evidence type="ECO:0000313" key="2">
    <source>
        <dbReference type="EMBL" id="ALN56921.1"/>
    </source>
</evidence>
<reference evidence="2 3" key="1">
    <citation type="submission" date="2015-11" db="EMBL/GenBank/DDBJ databases">
        <title>Genome sequences of Lysobacter enzymogenes strain C3 and Lysobacter antibioticus ATCC 29479.</title>
        <authorList>
            <person name="Kobayashi D.Y."/>
        </authorList>
    </citation>
    <scope>NUCLEOTIDE SEQUENCE [LARGE SCALE GENOMIC DNA]</scope>
    <source>
        <strain evidence="2 3">C3</strain>
    </source>
</reference>
<dbReference type="AlphaFoldDB" id="A0A0S2DED4"/>
<feature type="region of interest" description="Disordered" evidence="1">
    <location>
        <begin position="18"/>
        <end position="45"/>
    </location>
</feature>
<dbReference type="PATRIC" id="fig|69.6.peg.1544"/>
<dbReference type="STRING" id="69.GLE_1564"/>
<dbReference type="EMBL" id="CP013140">
    <property type="protein sequence ID" value="ALN56921.1"/>
    <property type="molecule type" value="Genomic_DNA"/>
</dbReference>
<evidence type="ECO:0000256" key="1">
    <source>
        <dbReference type="SAM" id="MobiDB-lite"/>
    </source>
</evidence>
<dbReference type="Proteomes" id="UP000061569">
    <property type="component" value="Chromosome"/>
</dbReference>
<protein>
    <submittedName>
        <fullName evidence="2">Uncharacterized protein</fullName>
    </submittedName>
</protein>
<feature type="compositionally biased region" description="Basic residues" evidence="1">
    <location>
        <begin position="134"/>
        <end position="144"/>
    </location>
</feature>
<organism evidence="2 3">
    <name type="scientific">Lysobacter enzymogenes</name>
    <dbReference type="NCBI Taxonomy" id="69"/>
    <lineage>
        <taxon>Bacteria</taxon>
        <taxon>Pseudomonadati</taxon>
        <taxon>Pseudomonadota</taxon>
        <taxon>Gammaproteobacteria</taxon>
        <taxon>Lysobacterales</taxon>
        <taxon>Lysobacteraceae</taxon>
        <taxon>Lysobacter</taxon>
    </lineage>
</organism>
<evidence type="ECO:0000313" key="3">
    <source>
        <dbReference type="Proteomes" id="UP000061569"/>
    </source>
</evidence>
<dbReference type="KEGG" id="lez:GLE_1564"/>
<feature type="region of interest" description="Disordered" evidence="1">
    <location>
        <begin position="112"/>
        <end position="234"/>
    </location>
</feature>
<feature type="compositionally biased region" description="Basic residues" evidence="1">
    <location>
        <begin position="180"/>
        <end position="198"/>
    </location>
</feature>
<gene>
    <name evidence="2" type="ORF">GLE_1564</name>
</gene>
<proteinExistence type="predicted"/>
<name>A0A0S2DED4_LYSEN</name>